<protein>
    <recommendedName>
        <fullName evidence="4">RDD family protein</fullName>
    </recommendedName>
</protein>
<reference evidence="3" key="1">
    <citation type="submission" date="2016-10" db="EMBL/GenBank/DDBJ databases">
        <authorList>
            <person name="Wibberg D."/>
        </authorList>
    </citation>
    <scope>NUCLEOTIDE SEQUENCE [LARGE SCALE GENOMIC DNA]</scope>
</reference>
<keyword evidence="1" id="KW-0812">Transmembrane</keyword>
<feature type="transmembrane region" description="Helical" evidence="1">
    <location>
        <begin position="12"/>
        <end position="33"/>
    </location>
</feature>
<keyword evidence="1" id="KW-0472">Membrane</keyword>
<evidence type="ECO:0000313" key="2">
    <source>
        <dbReference type="EMBL" id="SCX34671.1"/>
    </source>
</evidence>
<sequence>MSTTETRQVSTWRIVLAFILDFLTSFMVFGYIIATLFGGTTDGGFKLEGGPALLLFAAVIAYFIVFNRFLGGTIWKHILKAKR</sequence>
<evidence type="ECO:0008006" key="4">
    <source>
        <dbReference type="Google" id="ProtNLM"/>
    </source>
</evidence>
<evidence type="ECO:0000256" key="1">
    <source>
        <dbReference type="SAM" id="Phobius"/>
    </source>
</evidence>
<dbReference type="Proteomes" id="UP000187891">
    <property type="component" value="Unassembled WGS sequence"/>
</dbReference>
<keyword evidence="1" id="KW-1133">Transmembrane helix</keyword>
<gene>
    <name evidence="2" type="ORF">DSM25559_4551</name>
</gene>
<dbReference type="RefSeq" id="WP_077122557.1">
    <property type="nucleotide sequence ID" value="NZ_FMUE01000016.1"/>
</dbReference>
<dbReference type="AlphaFoldDB" id="A0A1R3U101"/>
<dbReference type="EMBL" id="FMUE01000016">
    <property type="protein sequence ID" value="SCX34671.1"/>
    <property type="molecule type" value="Genomic_DNA"/>
</dbReference>
<dbReference type="STRING" id="1907666.DSM25559_4551"/>
<organism evidence="2 3">
    <name type="scientific">Agrobacterium rosae</name>
    <dbReference type="NCBI Taxonomy" id="1972867"/>
    <lineage>
        <taxon>Bacteria</taxon>
        <taxon>Pseudomonadati</taxon>
        <taxon>Pseudomonadota</taxon>
        <taxon>Alphaproteobacteria</taxon>
        <taxon>Hyphomicrobiales</taxon>
        <taxon>Rhizobiaceae</taxon>
        <taxon>Rhizobium/Agrobacterium group</taxon>
        <taxon>Agrobacterium</taxon>
    </lineage>
</organism>
<evidence type="ECO:0000313" key="3">
    <source>
        <dbReference type="Proteomes" id="UP000187891"/>
    </source>
</evidence>
<name>A0A1R3U101_9HYPH</name>
<feature type="transmembrane region" description="Helical" evidence="1">
    <location>
        <begin position="53"/>
        <end position="75"/>
    </location>
</feature>
<accession>A0A1R3U101</accession>
<proteinExistence type="predicted"/>